<dbReference type="OrthoDB" id="9774288at2"/>
<evidence type="ECO:0000313" key="5">
    <source>
        <dbReference type="Proteomes" id="UP000241566"/>
    </source>
</evidence>
<dbReference type="Proteomes" id="UP000241566">
    <property type="component" value="Unassembled WGS sequence"/>
</dbReference>
<gene>
    <name evidence="3" type="ORF">CTM89_14220</name>
    <name evidence="2" type="ORF">CTM94_07155</name>
</gene>
<protein>
    <recommendedName>
        <fullName evidence="6">MFS transporter</fullName>
    </recommendedName>
</protein>
<dbReference type="RefSeq" id="WP_052671843.1">
    <property type="nucleotide sequence ID" value="NZ_CP131599.1"/>
</dbReference>
<dbReference type="EMBL" id="PYOI01000008">
    <property type="protein sequence ID" value="PSV83968.1"/>
    <property type="molecule type" value="Genomic_DNA"/>
</dbReference>
<keyword evidence="1" id="KW-1133">Transmembrane helix</keyword>
<evidence type="ECO:0000313" key="2">
    <source>
        <dbReference type="EMBL" id="PSV83968.1"/>
    </source>
</evidence>
<dbReference type="SUPFAM" id="SSF103473">
    <property type="entry name" value="MFS general substrate transporter"/>
    <property type="match status" value="1"/>
</dbReference>
<dbReference type="AlphaFoldDB" id="A0A2T3M7T4"/>
<dbReference type="Proteomes" id="UP000240410">
    <property type="component" value="Unassembled WGS sequence"/>
</dbReference>
<evidence type="ECO:0000256" key="1">
    <source>
        <dbReference type="SAM" id="Phobius"/>
    </source>
</evidence>
<dbReference type="InterPro" id="IPR036259">
    <property type="entry name" value="MFS_trans_sf"/>
</dbReference>
<keyword evidence="1" id="KW-0812">Transmembrane</keyword>
<comment type="caution">
    <text evidence="3">The sequence shown here is derived from an EMBL/GenBank/DDBJ whole genome shotgun (WGS) entry which is preliminary data.</text>
</comment>
<dbReference type="EMBL" id="PYOJ01000018">
    <property type="protein sequence ID" value="PSV88410.1"/>
    <property type="molecule type" value="Genomic_DNA"/>
</dbReference>
<feature type="transmembrane region" description="Helical" evidence="1">
    <location>
        <begin position="20"/>
        <end position="41"/>
    </location>
</feature>
<proteinExistence type="predicted"/>
<reference evidence="3 4" key="1">
    <citation type="submission" date="2018-03" db="EMBL/GenBank/DDBJ databases">
        <title>Whole genome sequencing of Histamine producing bacteria.</title>
        <authorList>
            <person name="Butler K."/>
        </authorList>
    </citation>
    <scope>NUCLEOTIDE SEQUENCE [LARGE SCALE GENOMIC DNA]</scope>
    <source>
        <strain evidence="2 5">ATCC 25521</strain>
        <strain evidence="3 4">ATCC 33979</strain>
    </source>
</reference>
<evidence type="ECO:0008006" key="6">
    <source>
        <dbReference type="Google" id="ProtNLM"/>
    </source>
</evidence>
<feature type="transmembrane region" description="Helical" evidence="1">
    <location>
        <begin position="85"/>
        <end position="104"/>
    </location>
</feature>
<evidence type="ECO:0000313" key="3">
    <source>
        <dbReference type="EMBL" id="PSV88410.1"/>
    </source>
</evidence>
<accession>A0A2T3M7T4</accession>
<sequence length="121" mass="13347">MIEYVAVAVVFTSYAFVENHYLAGGLYILDSILFSFTIALATYFKKTIRSDEIASSSSVSFTIKHIAAVFLSFLLGLLWVSNYQIVFFCGVAISCMSLMVAFTIKYEPLKGANNKTGLRGV</sequence>
<feature type="transmembrane region" description="Helical" evidence="1">
    <location>
        <begin position="61"/>
        <end position="79"/>
    </location>
</feature>
<keyword evidence="1" id="KW-0472">Membrane</keyword>
<organism evidence="3 4">
    <name type="scientific">Photobacterium leiognathi</name>
    <dbReference type="NCBI Taxonomy" id="553611"/>
    <lineage>
        <taxon>Bacteria</taxon>
        <taxon>Pseudomonadati</taxon>
        <taxon>Pseudomonadota</taxon>
        <taxon>Gammaproteobacteria</taxon>
        <taxon>Vibrionales</taxon>
        <taxon>Vibrionaceae</taxon>
        <taxon>Photobacterium</taxon>
    </lineage>
</organism>
<evidence type="ECO:0000313" key="4">
    <source>
        <dbReference type="Proteomes" id="UP000240410"/>
    </source>
</evidence>
<name>A0A2T3M7T4_PHOLE</name>
<keyword evidence="5" id="KW-1185">Reference proteome</keyword>